<keyword evidence="2" id="KW-0456">Lyase</keyword>
<name>R8XZP7_ACICA</name>
<comment type="similarity">
    <text evidence="1 3">Belongs to the enoyl-CoA hydratase/isomerase family.</text>
</comment>
<dbReference type="Pfam" id="PF00378">
    <property type="entry name" value="ECH_1"/>
    <property type="match status" value="1"/>
</dbReference>
<dbReference type="SUPFAM" id="SSF52096">
    <property type="entry name" value="ClpP/crotonase"/>
    <property type="match status" value="1"/>
</dbReference>
<evidence type="ECO:0008006" key="6">
    <source>
        <dbReference type="Google" id="ProtNLM"/>
    </source>
</evidence>
<comment type="caution">
    <text evidence="4">The sequence shown here is derived from an EMBL/GenBank/DDBJ whole genome shotgun (WGS) entry which is preliminary data.</text>
</comment>
<evidence type="ECO:0000256" key="3">
    <source>
        <dbReference type="RuleBase" id="RU003707"/>
    </source>
</evidence>
<dbReference type="PATRIC" id="fig|1217690.3.peg.1702"/>
<dbReference type="GO" id="GO:0006635">
    <property type="term" value="P:fatty acid beta-oxidation"/>
    <property type="evidence" value="ECO:0007669"/>
    <property type="project" value="TreeGrafter"/>
</dbReference>
<dbReference type="GO" id="GO:0016836">
    <property type="term" value="F:hydro-lyase activity"/>
    <property type="evidence" value="ECO:0007669"/>
    <property type="project" value="UniProtKB-ARBA"/>
</dbReference>
<evidence type="ECO:0000256" key="2">
    <source>
        <dbReference type="ARBA" id="ARBA00023239"/>
    </source>
</evidence>
<accession>R8XZP7</accession>
<dbReference type="InterPro" id="IPR029045">
    <property type="entry name" value="ClpP/crotonase-like_dom_sf"/>
</dbReference>
<proteinExistence type="inferred from homology"/>
<dbReference type="PANTHER" id="PTHR11941:SF54">
    <property type="entry name" value="ENOYL-COA HYDRATASE, MITOCHONDRIAL"/>
    <property type="match status" value="1"/>
</dbReference>
<dbReference type="HOGENOM" id="CLU_009834_7_6_6"/>
<dbReference type="NCBIfam" id="NF006007">
    <property type="entry name" value="PRK08138.1"/>
    <property type="match status" value="1"/>
</dbReference>
<dbReference type="EMBL" id="APQJ01000008">
    <property type="protein sequence ID" value="EOQ62628.1"/>
    <property type="molecule type" value="Genomic_DNA"/>
</dbReference>
<dbReference type="InterPro" id="IPR014748">
    <property type="entry name" value="Enoyl-CoA_hydra_C"/>
</dbReference>
<dbReference type="FunFam" id="1.10.12.10:FF:000001">
    <property type="entry name" value="Probable enoyl-CoA hydratase, mitochondrial"/>
    <property type="match status" value="1"/>
</dbReference>
<dbReference type="CDD" id="cd06558">
    <property type="entry name" value="crotonase-like"/>
    <property type="match status" value="1"/>
</dbReference>
<dbReference type="PROSITE" id="PS00166">
    <property type="entry name" value="ENOYL_COA_HYDRATASE"/>
    <property type="match status" value="1"/>
</dbReference>
<dbReference type="AlphaFoldDB" id="R8XZP7"/>
<dbReference type="InterPro" id="IPR001753">
    <property type="entry name" value="Enoyl-CoA_hydra/iso"/>
</dbReference>
<protein>
    <recommendedName>
        <fullName evidence="6">Enoyl-CoA hydratase</fullName>
    </recommendedName>
</protein>
<dbReference type="FunFam" id="3.90.226.10:FF:000009">
    <property type="entry name" value="Carnitinyl-CoA dehydratase"/>
    <property type="match status" value="1"/>
</dbReference>
<dbReference type="Proteomes" id="UP000014041">
    <property type="component" value="Unassembled WGS sequence"/>
</dbReference>
<evidence type="ECO:0000256" key="1">
    <source>
        <dbReference type="ARBA" id="ARBA00005254"/>
    </source>
</evidence>
<reference evidence="4 5" key="1">
    <citation type="submission" date="2013-02" db="EMBL/GenBank/DDBJ databases">
        <title>The Genome Sequence of Acinetobacter sp. ANC 3811.</title>
        <authorList>
            <consortium name="The Broad Institute Genome Sequencing Platform"/>
            <consortium name="The Broad Institute Genome Sequencing Center for Infectious Disease"/>
            <person name="Cerqueira G."/>
            <person name="Feldgarden M."/>
            <person name="Courvalin P."/>
            <person name="Perichon B."/>
            <person name="Grillot-Courvalin C."/>
            <person name="Clermont D."/>
            <person name="Rocha E."/>
            <person name="Yoon E.-J."/>
            <person name="Nemec A."/>
            <person name="Walker B."/>
            <person name="Young S.K."/>
            <person name="Zeng Q."/>
            <person name="Gargeya S."/>
            <person name="Fitzgerald M."/>
            <person name="Haas B."/>
            <person name="Abouelleil A."/>
            <person name="Alvarado L."/>
            <person name="Arachchi H.M."/>
            <person name="Berlin A.M."/>
            <person name="Chapman S.B."/>
            <person name="Dewar J."/>
            <person name="Goldberg J."/>
            <person name="Griggs A."/>
            <person name="Gujja S."/>
            <person name="Hansen M."/>
            <person name="Howarth C."/>
            <person name="Imamovic A."/>
            <person name="Larimer J."/>
            <person name="McCowan C."/>
            <person name="Murphy C."/>
            <person name="Neiman D."/>
            <person name="Pearson M."/>
            <person name="Priest M."/>
            <person name="Roberts A."/>
            <person name="Saif S."/>
            <person name="Shea T."/>
            <person name="Sisk P."/>
            <person name="Sykes S."/>
            <person name="Wortman J."/>
            <person name="Nusbaum C."/>
            <person name="Birren B."/>
        </authorList>
    </citation>
    <scope>NUCLEOTIDE SEQUENCE [LARGE SCALE GENOMIC DNA]</scope>
    <source>
        <strain evidence="4 5">ANC 3811</strain>
    </source>
</reference>
<evidence type="ECO:0000313" key="5">
    <source>
        <dbReference type="Proteomes" id="UP000014041"/>
    </source>
</evidence>
<dbReference type="InterPro" id="IPR018376">
    <property type="entry name" value="Enoyl-CoA_hyd/isom_CS"/>
</dbReference>
<sequence>MCETGNPKMSISIGNNFVEVDFSIQKIAVVKINRPEAKNALNTEVRKQLAQAFTELSFNDEINAVVLTGGEEVFAAGADLKEMATATSTEMLLRHTERYWNAIAQCPKPVIAAVNGYALGGGCELAMHADIIIAGKGATFGQPEIKVGLMPGAGGTQRLFRAVGKFHAMRMIMTGAMVKAEEAYIIGLVSQVTEDDQTIPTAIQMAQSLAKMPPIALQQIKEVALMSEDVPLNAGLTLERKAFQLLFSTEDKNEGVQAFIEKRKPSYQGK</sequence>
<gene>
    <name evidence="4" type="ORF">F935_01717</name>
</gene>
<dbReference type="Gene3D" id="3.90.226.10">
    <property type="entry name" value="2-enoyl-CoA Hydratase, Chain A, domain 1"/>
    <property type="match status" value="1"/>
</dbReference>
<organism evidence="4 5">
    <name type="scientific">Acinetobacter calcoaceticus ANC 3811</name>
    <dbReference type="NCBI Taxonomy" id="1217690"/>
    <lineage>
        <taxon>Bacteria</taxon>
        <taxon>Pseudomonadati</taxon>
        <taxon>Pseudomonadota</taxon>
        <taxon>Gammaproteobacteria</taxon>
        <taxon>Moraxellales</taxon>
        <taxon>Moraxellaceae</taxon>
        <taxon>Acinetobacter</taxon>
        <taxon>Acinetobacter calcoaceticus/baumannii complex</taxon>
    </lineage>
</organism>
<dbReference type="PANTHER" id="PTHR11941">
    <property type="entry name" value="ENOYL-COA HYDRATASE-RELATED"/>
    <property type="match status" value="1"/>
</dbReference>
<dbReference type="Gene3D" id="1.10.12.10">
    <property type="entry name" value="Lyase 2-enoyl-coa Hydratase, Chain A, domain 2"/>
    <property type="match status" value="1"/>
</dbReference>
<evidence type="ECO:0000313" key="4">
    <source>
        <dbReference type="EMBL" id="EOQ62628.1"/>
    </source>
</evidence>